<keyword evidence="3 9" id="KW-0240">DNA-directed RNA polymerase</keyword>
<dbReference type="GO" id="GO:0003899">
    <property type="term" value="F:DNA-directed RNA polymerase activity"/>
    <property type="evidence" value="ECO:0007669"/>
    <property type="project" value="UniProtKB-EC"/>
</dbReference>
<organism evidence="9 10">
    <name type="scientific">Halomonas beimenensis</name>
    <dbReference type="NCBI Taxonomy" id="475662"/>
    <lineage>
        <taxon>Bacteria</taxon>
        <taxon>Pseudomonadati</taxon>
        <taxon>Pseudomonadota</taxon>
        <taxon>Gammaproteobacteria</taxon>
        <taxon>Oceanospirillales</taxon>
        <taxon>Halomonadaceae</taxon>
        <taxon>Halomonas</taxon>
    </lineage>
</organism>
<feature type="domain" description="DNA-directed RNA polymerase C-terminal" evidence="8">
    <location>
        <begin position="2"/>
        <end position="123"/>
    </location>
</feature>
<dbReference type="EC" id="2.7.7.6" evidence="2"/>
<dbReference type="GO" id="GO:0003677">
    <property type="term" value="F:DNA binding"/>
    <property type="evidence" value="ECO:0007669"/>
    <property type="project" value="InterPro"/>
</dbReference>
<dbReference type="KEGG" id="hbe:BEI_1044"/>
<keyword evidence="10" id="KW-1185">Reference proteome</keyword>
<evidence type="ECO:0000313" key="9">
    <source>
        <dbReference type="EMBL" id="ATJ82031.1"/>
    </source>
</evidence>
<comment type="similarity">
    <text evidence="1">Belongs to the phage and mitochondrial RNA polymerase family.</text>
</comment>
<evidence type="ECO:0000256" key="1">
    <source>
        <dbReference type="ARBA" id="ARBA00009493"/>
    </source>
</evidence>
<dbReference type="GO" id="GO:0006351">
    <property type="term" value="P:DNA-templated transcription"/>
    <property type="evidence" value="ECO:0007669"/>
    <property type="project" value="InterPro"/>
</dbReference>
<dbReference type="InterPro" id="IPR002092">
    <property type="entry name" value="DNA-dir_Rpol_phage-type"/>
</dbReference>
<evidence type="ECO:0000313" key="10">
    <source>
        <dbReference type="Proteomes" id="UP000219993"/>
    </source>
</evidence>
<dbReference type="EMBL" id="CP021435">
    <property type="protein sequence ID" value="ATJ82031.1"/>
    <property type="molecule type" value="Genomic_DNA"/>
</dbReference>
<keyword evidence="5" id="KW-0548">Nucleotidyltransferase</keyword>
<name>A0A291P582_9GAMM</name>
<protein>
    <recommendedName>
        <fullName evidence="2">DNA-directed RNA polymerase</fullName>
        <ecNumber evidence="2">2.7.7.6</ecNumber>
    </recommendedName>
</protein>
<dbReference type="InterPro" id="IPR046950">
    <property type="entry name" value="DNA-dir_Rpol_C_phage-type"/>
</dbReference>
<evidence type="ECO:0000256" key="7">
    <source>
        <dbReference type="ARBA" id="ARBA00048552"/>
    </source>
</evidence>
<reference evidence="9 10" key="1">
    <citation type="journal article" date="2017" name="Sci. Rep.">
        <title>Revealing the Saline Adaptation Strategies of the Halophilic Bacterium Halomonas beimenensis through High-throughput Omics and Transposon Mutagenesis Approaches.</title>
        <authorList>
            <person name="Chen Y.H."/>
            <person name="Lin S.S."/>
            <person name="Shyu Y.T."/>
        </authorList>
    </citation>
    <scope>NUCLEOTIDE SEQUENCE [LARGE SCALE GENOMIC DNA]</scope>
    <source>
        <strain evidence="9 10">NTU-111</strain>
    </source>
</reference>
<evidence type="ECO:0000256" key="5">
    <source>
        <dbReference type="ARBA" id="ARBA00022695"/>
    </source>
</evidence>
<dbReference type="Pfam" id="PF00940">
    <property type="entry name" value="RNA_pol"/>
    <property type="match status" value="1"/>
</dbReference>
<dbReference type="Proteomes" id="UP000219993">
    <property type="component" value="Chromosome"/>
</dbReference>
<dbReference type="RefSeq" id="WP_097788519.1">
    <property type="nucleotide sequence ID" value="NZ_BAAADT010000009.1"/>
</dbReference>
<dbReference type="Gene3D" id="3.30.70.370">
    <property type="match status" value="1"/>
</dbReference>
<dbReference type="GO" id="GO:0000428">
    <property type="term" value="C:DNA-directed RNA polymerase complex"/>
    <property type="evidence" value="ECO:0007669"/>
    <property type="project" value="UniProtKB-KW"/>
</dbReference>
<evidence type="ECO:0000259" key="8">
    <source>
        <dbReference type="Pfam" id="PF00940"/>
    </source>
</evidence>
<evidence type="ECO:0000256" key="3">
    <source>
        <dbReference type="ARBA" id="ARBA00022478"/>
    </source>
</evidence>
<gene>
    <name evidence="9" type="ORF">BEI_1044</name>
</gene>
<evidence type="ECO:0000256" key="4">
    <source>
        <dbReference type="ARBA" id="ARBA00022679"/>
    </source>
</evidence>
<evidence type="ECO:0000256" key="2">
    <source>
        <dbReference type="ARBA" id="ARBA00012418"/>
    </source>
</evidence>
<keyword evidence="4" id="KW-0808">Transferase</keyword>
<sequence>MLQAYPRVKTKRLRLTFGGARLRLSVAQDQENVIELDRTKQTNGISPNWVHSMDASHMRETVRRCWGEGLRSFSLVHDSYGTHAGNAWALADILREAFIDMYSEQDVLANFKEELEEQLPEGKKLDSLPAKGDLDLGLVMQSDFFFA</sequence>
<dbReference type="OrthoDB" id="7033456at2"/>
<dbReference type="AlphaFoldDB" id="A0A291P582"/>
<dbReference type="PANTHER" id="PTHR10102:SF0">
    <property type="entry name" value="DNA-DIRECTED RNA POLYMERASE, MITOCHONDRIAL"/>
    <property type="match status" value="1"/>
</dbReference>
<comment type="catalytic activity">
    <reaction evidence="7">
        <text>RNA(n) + a ribonucleoside 5'-triphosphate = RNA(n+1) + diphosphate</text>
        <dbReference type="Rhea" id="RHEA:21248"/>
        <dbReference type="Rhea" id="RHEA-COMP:14527"/>
        <dbReference type="Rhea" id="RHEA-COMP:17342"/>
        <dbReference type="ChEBI" id="CHEBI:33019"/>
        <dbReference type="ChEBI" id="CHEBI:61557"/>
        <dbReference type="ChEBI" id="CHEBI:140395"/>
        <dbReference type="EC" id="2.7.7.6"/>
    </reaction>
</comment>
<accession>A0A291P582</accession>
<dbReference type="PANTHER" id="PTHR10102">
    <property type="entry name" value="DNA-DIRECTED RNA POLYMERASE, MITOCHONDRIAL"/>
    <property type="match status" value="1"/>
</dbReference>
<evidence type="ECO:0000256" key="6">
    <source>
        <dbReference type="ARBA" id="ARBA00023163"/>
    </source>
</evidence>
<keyword evidence="6" id="KW-0804">Transcription</keyword>
<dbReference type="InterPro" id="IPR043502">
    <property type="entry name" value="DNA/RNA_pol_sf"/>
</dbReference>
<proteinExistence type="inferred from homology"/>
<dbReference type="SUPFAM" id="SSF56672">
    <property type="entry name" value="DNA/RNA polymerases"/>
    <property type="match status" value="1"/>
</dbReference>